<evidence type="ECO:0008006" key="3">
    <source>
        <dbReference type="Google" id="ProtNLM"/>
    </source>
</evidence>
<protein>
    <recommendedName>
        <fullName evidence="3">NACHT domain-containing protein</fullName>
    </recommendedName>
</protein>
<evidence type="ECO:0000313" key="1">
    <source>
        <dbReference type="EMBL" id="MBB4679615.1"/>
    </source>
</evidence>
<dbReference type="AlphaFoldDB" id="A0A7W7CEB7"/>
<reference evidence="1 2" key="1">
    <citation type="submission" date="2020-08" db="EMBL/GenBank/DDBJ databases">
        <title>Sequencing the genomes of 1000 actinobacteria strains.</title>
        <authorList>
            <person name="Klenk H.-P."/>
        </authorList>
    </citation>
    <scope>NUCLEOTIDE SEQUENCE [LARGE SCALE GENOMIC DNA]</scope>
    <source>
        <strain evidence="1 2">DSM 44230</strain>
    </source>
</reference>
<dbReference type="SUPFAM" id="SSF52540">
    <property type="entry name" value="P-loop containing nucleoside triphosphate hydrolases"/>
    <property type="match status" value="1"/>
</dbReference>
<dbReference type="Proteomes" id="UP000533598">
    <property type="component" value="Unassembled WGS sequence"/>
</dbReference>
<organism evidence="1 2">
    <name type="scientific">Crossiella cryophila</name>
    <dbReference type="NCBI Taxonomy" id="43355"/>
    <lineage>
        <taxon>Bacteria</taxon>
        <taxon>Bacillati</taxon>
        <taxon>Actinomycetota</taxon>
        <taxon>Actinomycetes</taxon>
        <taxon>Pseudonocardiales</taxon>
        <taxon>Pseudonocardiaceae</taxon>
        <taxon>Crossiella</taxon>
    </lineage>
</organism>
<proteinExistence type="predicted"/>
<dbReference type="RefSeq" id="WP_185005341.1">
    <property type="nucleotide sequence ID" value="NZ_BAAAUI010000001.1"/>
</dbReference>
<sequence length="436" mass="47739">MTIFAEHVRWLWRQTAAAALPDFLVTGGVDSGKSTFFRHLAETQPHSANQVVYRYWDLLADPSARTAEGFCALLSQRLRLSRWVTPGTDLFAQLPGLLAEHHPGQRVTLVLDHWDQAQENYETCVHVEKLEKLHTLVRERARNSVGAGLGLILLTRFPTTDSFVRHARRSRNPGLVRISGEVARLIAEVGSFPHLDRAAAETLLAELDCPAEARAAVLDACGGWIGLLLAAVRELRAGVAPAELVPALRQEVEDLLDKSLLPSVAAKHRIEGVRASWELVVREIDRGANPLAAFGLPADLGGNGRPLPAALWGFRPPSPVLLVDLAHVEAALVAAGLPEDLVPGQVRAVVEKIRAEQDIPPDRVKYLREPLEPVRARDIRTRVVVLSGRPLRVLAAPHPREVLVAVPGASLPGARERLPDGWALRDNVVREAGEWV</sequence>
<name>A0A7W7CEB7_9PSEU</name>
<keyword evidence="2" id="KW-1185">Reference proteome</keyword>
<evidence type="ECO:0000313" key="2">
    <source>
        <dbReference type="Proteomes" id="UP000533598"/>
    </source>
</evidence>
<dbReference type="InterPro" id="IPR027417">
    <property type="entry name" value="P-loop_NTPase"/>
</dbReference>
<accession>A0A7W7CEB7</accession>
<comment type="caution">
    <text evidence="1">The sequence shown here is derived from an EMBL/GenBank/DDBJ whole genome shotgun (WGS) entry which is preliminary data.</text>
</comment>
<gene>
    <name evidence="1" type="ORF">HNR67_005733</name>
</gene>
<dbReference type="EMBL" id="JACHMH010000001">
    <property type="protein sequence ID" value="MBB4679615.1"/>
    <property type="molecule type" value="Genomic_DNA"/>
</dbReference>